<dbReference type="Proteomes" id="UP000799437">
    <property type="component" value="Unassembled WGS sequence"/>
</dbReference>
<dbReference type="EMBL" id="ML996566">
    <property type="protein sequence ID" value="KAF2761523.1"/>
    <property type="molecule type" value="Genomic_DNA"/>
</dbReference>
<keyword evidence="2" id="KW-1185">Reference proteome</keyword>
<protein>
    <submittedName>
        <fullName evidence="1">Uncharacterized protein</fullName>
    </submittedName>
</protein>
<proteinExistence type="predicted"/>
<dbReference type="AlphaFoldDB" id="A0A6A6WFK8"/>
<evidence type="ECO:0000313" key="2">
    <source>
        <dbReference type="Proteomes" id="UP000799437"/>
    </source>
</evidence>
<name>A0A6A6WFK8_9PEZI</name>
<evidence type="ECO:0000313" key="1">
    <source>
        <dbReference type="EMBL" id="KAF2761523.1"/>
    </source>
</evidence>
<organism evidence="1 2">
    <name type="scientific">Pseudovirgaria hyperparasitica</name>
    <dbReference type="NCBI Taxonomy" id="470096"/>
    <lineage>
        <taxon>Eukaryota</taxon>
        <taxon>Fungi</taxon>
        <taxon>Dikarya</taxon>
        <taxon>Ascomycota</taxon>
        <taxon>Pezizomycotina</taxon>
        <taxon>Dothideomycetes</taxon>
        <taxon>Dothideomycetes incertae sedis</taxon>
        <taxon>Acrospermales</taxon>
        <taxon>Acrospermaceae</taxon>
        <taxon>Pseudovirgaria</taxon>
    </lineage>
</organism>
<sequence>MPPRWLWLSSTTTSLSLSLCLSPPFTHSRSILGPSNDTSWSGWASRGLVLLYVSTCFEKQFAVRFVLRQRQRQRQRCGIETIERCGLGQDRMSVW</sequence>
<gene>
    <name evidence="1" type="ORF">EJ05DRAFT_472503</name>
</gene>
<dbReference type="GeneID" id="54484251"/>
<dbReference type="RefSeq" id="XP_033603974.1">
    <property type="nucleotide sequence ID" value="XM_033743197.1"/>
</dbReference>
<accession>A0A6A6WFK8</accession>
<reference evidence="1" key="1">
    <citation type="journal article" date="2020" name="Stud. Mycol.">
        <title>101 Dothideomycetes genomes: a test case for predicting lifestyles and emergence of pathogens.</title>
        <authorList>
            <person name="Haridas S."/>
            <person name="Albert R."/>
            <person name="Binder M."/>
            <person name="Bloem J."/>
            <person name="Labutti K."/>
            <person name="Salamov A."/>
            <person name="Andreopoulos B."/>
            <person name="Baker S."/>
            <person name="Barry K."/>
            <person name="Bills G."/>
            <person name="Bluhm B."/>
            <person name="Cannon C."/>
            <person name="Castanera R."/>
            <person name="Culley D."/>
            <person name="Daum C."/>
            <person name="Ezra D."/>
            <person name="Gonzalez J."/>
            <person name="Henrissat B."/>
            <person name="Kuo A."/>
            <person name="Liang C."/>
            <person name="Lipzen A."/>
            <person name="Lutzoni F."/>
            <person name="Magnuson J."/>
            <person name="Mondo S."/>
            <person name="Nolan M."/>
            <person name="Ohm R."/>
            <person name="Pangilinan J."/>
            <person name="Park H.-J."/>
            <person name="Ramirez L."/>
            <person name="Alfaro M."/>
            <person name="Sun H."/>
            <person name="Tritt A."/>
            <person name="Yoshinaga Y."/>
            <person name="Zwiers L.-H."/>
            <person name="Turgeon B."/>
            <person name="Goodwin S."/>
            <person name="Spatafora J."/>
            <person name="Crous P."/>
            <person name="Grigoriev I."/>
        </authorList>
    </citation>
    <scope>NUCLEOTIDE SEQUENCE</scope>
    <source>
        <strain evidence="1">CBS 121739</strain>
    </source>
</reference>